<dbReference type="Pfam" id="PF00069">
    <property type="entry name" value="Pkinase"/>
    <property type="match status" value="1"/>
</dbReference>
<evidence type="ECO:0000313" key="5">
    <source>
        <dbReference type="Proteomes" id="UP000237481"/>
    </source>
</evidence>
<accession>A0A2S4L7X4</accession>
<dbReference type="InterPro" id="IPR000719">
    <property type="entry name" value="Prot_kinase_dom"/>
</dbReference>
<keyword evidence="1" id="KW-0547">Nucleotide-binding</keyword>
<dbReference type="PANTHER" id="PTHR24346:SF30">
    <property type="entry name" value="MATERNAL EMBRYONIC LEUCINE ZIPPER KINASE"/>
    <property type="match status" value="1"/>
</dbReference>
<proteinExistence type="predicted"/>
<gene>
    <name evidence="4" type="ORF">TPAR_01314</name>
</gene>
<sequence>MNKAVPSACKAQLFSQYKQLTHGGNYWRDQYLLEYWDQCVQLVVYRNNCYHGYKLLRRLGDWCWLTQDPKTKDYLTIKFLSRGHDNDLEMSTFLKQNCHSPLISSINDGFTIPHHLAQIDPKYHGIKFNAIVYATTGTDLRRKSSICEQLKASAIPLSMDRRARYIRQVVQAVAELHRIGVVHGDLHPGNIALPPPAREDIQQVLAKPPREYDVVRQDGGPTPTHLPQRVSEPEDIGFGDGDIKLIDFGFAFRATDGEAYSRDVFARGTPPPPELLGEDKTTTQPFKAESWYLGQLIYFVLADGWPIFQRHPGYTDEDLRDEYDCRLADLERGQDESMNELPEELRLYFRPFLMALLERDPDKRLSIEHLNKDERFMRRDMGGFDLLASRAV</sequence>
<dbReference type="OrthoDB" id="2304351at2759"/>
<dbReference type="GO" id="GO:0035556">
    <property type="term" value="P:intracellular signal transduction"/>
    <property type="evidence" value="ECO:0007669"/>
    <property type="project" value="TreeGrafter"/>
</dbReference>
<dbReference type="AlphaFoldDB" id="A0A2S4L7X4"/>
<feature type="domain" description="Protein kinase" evidence="3">
    <location>
        <begin position="53"/>
        <end position="377"/>
    </location>
</feature>
<dbReference type="PANTHER" id="PTHR24346">
    <property type="entry name" value="MAP/MICROTUBULE AFFINITY-REGULATING KINASE"/>
    <property type="match status" value="1"/>
</dbReference>
<dbReference type="SUPFAM" id="SSF56112">
    <property type="entry name" value="Protein kinase-like (PK-like)"/>
    <property type="match status" value="1"/>
</dbReference>
<dbReference type="Gene3D" id="1.10.510.10">
    <property type="entry name" value="Transferase(Phosphotransferase) domain 1"/>
    <property type="match status" value="1"/>
</dbReference>
<keyword evidence="4" id="KW-0808">Transferase</keyword>
<dbReference type="PROSITE" id="PS50011">
    <property type="entry name" value="PROTEIN_KINASE_DOM"/>
    <property type="match status" value="1"/>
</dbReference>
<protein>
    <submittedName>
        <fullName evidence="4">Protein kinase-like domain protein</fullName>
    </submittedName>
</protein>
<keyword evidence="4" id="KW-0418">Kinase</keyword>
<dbReference type="GO" id="GO:0004674">
    <property type="term" value="F:protein serine/threonine kinase activity"/>
    <property type="evidence" value="ECO:0007669"/>
    <property type="project" value="TreeGrafter"/>
</dbReference>
<keyword evidence="2" id="KW-0067">ATP-binding</keyword>
<dbReference type="GO" id="GO:0005524">
    <property type="term" value="F:ATP binding"/>
    <property type="evidence" value="ECO:0007669"/>
    <property type="project" value="UniProtKB-KW"/>
</dbReference>
<dbReference type="InterPro" id="IPR011009">
    <property type="entry name" value="Kinase-like_dom_sf"/>
</dbReference>
<comment type="caution">
    <text evidence="4">The sequence shown here is derived from an EMBL/GenBank/DDBJ whole genome shotgun (WGS) entry which is preliminary data.</text>
</comment>
<name>A0A2S4L7X4_9HYPO</name>
<dbReference type="EMBL" id="PKSG01000133">
    <property type="protein sequence ID" value="POR38491.1"/>
    <property type="molecule type" value="Genomic_DNA"/>
</dbReference>
<dbReference type="Proteomes" id="UP000237481">
    <property type="component" value="Unassembled WGS sequence"/>
</dbReference>
<organism evidence="4 5">
    <name type="scientific">Tolypocladium paradoxum</name>
    <dbReference type="NCBI Taxonomy" id="94208"/>
    <lineage>
        <taxon>Eukaryota</taxon>
        <taxon>Fungi</taxon>
        <taxon>Dikarya</taxon>
        <taxon>Ascomycota</taxon>
        <taxon>Pezizomycotina</taxon>
        <taxon>Sordariomycetes</taxon>
        <taxon>Hypocreomycetidae</taxon>
        <taxon>Hypocreales</taxon>
        <taxon>Ophiocordycipitaceae</taxon>
        <taxon>Tolypocladium</taxon>
    </lineage>
</organism>
<dbReference type="STRING" id="94208.A0A2S4L7X4"/>
<evidence type="ECO:0000256" key="1">
    <source>
        <dbReference type="ARBA" id="ARBA00022741"/>
    </source>
</evidence>
<keyword evidence="5" id="KW-1185">Reference proteome</keyword>
<reference evidence="4 5" key="1">
    <citation type="submission" date="2018-01" db="EMBL/GenBank/DDBJ databases">
        <title>Harnessing the power of phylogenomics to disentangle the directionality and signatures of interkingdom host jumping in the parasitic fungal genus Tolypocladium.</title>
        <authorList>
            <person name="Quandt C.A."/>
            <person name="Patterson W."/>
            <person name="Spatafora J.W."/>
        </authorList>
    </citation>
    <scope>NUCLEOTIDE SEQUENCE [LARGE SCALE GENOMIC DNA]</scope>
    <source>
        <strain evidence="4 5">NRBC 100945</strain>
    </source>
</reference>
<evidence type="ECO:0000313" key="4">
    <source>
        <dbReference type="EMBL" id="POR38491.1"/>
    </source>
</evidence>
<dbReference type="SMART" id="SM00220">
    <property type="entry name" value="S_TKc"/>
    <property type="match status" value="1"/>
</dbReference>
<dbReference type="GO" id="GO:0005737">
    <property type="term" value="C:cytoplasm"/>
    <property type="evidence" value="ECO:0007669"/>
    <property type="project" value="TreeGrafter"/>
</dbReference>
<evidence type="ECO:0000256" key="2">
    <source>
        <dbReference type="ARBA" id="ARBA00022840"/>
    </source>
</evidence>
<evidence type="ECO:0000259" key="3">
    <source>
        <dbReference type="PROSITE" id="PS50011"/>
    </source>
</evidence>